<name>A0A7J9IHG7_9ROSI</name>
<evidence type="ECO:0000313" key="1">
    <source>
        <dbReference type="EMBL" id="MBA0821034.1"/>
    </source>
</evidence>
<accession>A0A7J9IHG7</accession>
<evidence type="ECO:0000313" key="2">
    <source>
        <dbReference type="Proteomes" id="UP000593575"/>
    </source>
</evidence>
<gene>
    <name evidence="1" type="ORF">Goarm_017916</name>
</gene>
<comment type="caution">
    <text evidence="1">The sequence shown here is derived from an EMBL/GenBank/DDBJ whole genome shotgun (WGS) entry which is preliminary data.</text>
</comment>
<dbReference type="EMBL" id="JABFAE010000001">
    <property type="protein sequence ID" value="MBA0821034.1"/>
    <property type="molecule type" value="Genomic_DNA"/>
</dbReference>
<proteinExistence type="predicted"/>
<sequence>MKFGGLGIQHTQMKNDALLAKQAWKLVTKPQGFTQSILLAKDFTEQNFLQVQARKAYTWTWKSILCGVAACRGLGMKGFPLWAFSLLKEGDCYVWRFSVKEDYMFLQA</sequence>
<keyword evidence="2" id="KW-1185">Reference proteome</keyword>
<organism evidence="1 2">
    <name type="scientific">Gossypium armourianum</name>
    <dbReference type="NCBI Taxonomy" id="34283"/>
    <lineage>
        <taxon>Eukaryota</taxon>
        <taxon>Viridiplantae</taxon>
        <taxon>Streptophyta</taxon>
        <taxon>Embryophyta</taxon>
        <taxon>Tracheophyta</taxon>
        <taxon>Spermatophyta</taxon>
        <taxon>Magnoliopsida</taxon>
        <taxon>eudicotyledons</taxon>
        <taxon>Gunneridae</taxon>
        <taxon>Pentapetalae</taxon>
        <taxon>rosids</taxon>
        <taxon>malvids</taxon>
        <taxon>Malvales</taxon>
        <taxon>Malvaceae</taxon>
        <taxon>Malvoideae</taxon>
        <taxon>Gossypium</taxon>
    </lineage>
</organism>
<dbReference type="Proteomes" id="UP000593575">
    <property type="component" value="Unassembled WGS sequence"/>
</dbReference>
<protein>
    <submittedName>
        <fullName evidence="1">Uncharacterized protein</fullName>
    </submittedName>
</protein>
<reference evidence="1 2" key="1">
    <citation type="journal article" date="2019" name="Genome Biol. Evol.">
        <title>Insights into the evolution of the New World diploid cottons (Gossypium, subgenus Houzingenia) based on genome sequencing.</title>
        <authorList>
            <person name="Grover C.E."/>
            <person name="Arick M.A. 2nd"/>
            <person name="Thrash A."/>
            <person name="Conover J.L."/>
            <person name="Sanders W.S."/>
            <person name="Peterson D.G."/>
            <person name="Frelichowski J.E."/>
            <person name="Scheffler J.A."/>
            <person name="Scheffler B.E."/>
            <person name="Wendel J.F."/>
        </authorList>
    </citation>
    <scope>NUCLEOTIDE SEQUENCE [LARGE SCALE GENOMIC DNA]</scope>
    <source>
        <strain evidence="1">6</strain>
        <tissue evidence="1">Leaf</tissue>
    </source>
</reference>
<dbReference type="AlphaFoldDB" id="A0A7J9IHG7"/>